<organism evidence="3 4">
    <name type="scientific">Caulobacter flavus</name>
    <dbReference type="NCBI Taxonomy" id="1679497"/>
    <lineage>
        <taxon>Bacteria</taxon>
        <taxon>Pseudomonadati</taxon>
        <taxon>Pseudomonadota</taxon>
        <taxon>Alphaproteobacteria</taxon>
        <taxon>Caulobacterales</taxon>
        <taxon>Caulobacteraceae</taxon>
        <taxon>Caulobacter</taxon>
    </lineage>
</organism>
<proteinExistence type="predicted"/>
<dbReference type="KEGG" id="cfh:C1707_10910"/>
<dbReference type="RefSeq" id="WP_101715784.1">
    <property type="nucleotide sequence ID" value="NZ_CP026100.1"/>
</dbReference>
<evidence type="ECO:0000313" key="4">
    <source>
        <dbReference type="Proteomes" id="UP000234483"/>
    </source>
</evidence>
<evidence type="ECO:0000259" key="1">
    <source>
        <dbReference type="PROSITE" id="PS50943"/>
    </source>
</evidence>
<evidence type="ECO:0000313" key="2">
    <source>
        <dbReference type="EMBL" id="AYV46736.1"/>
    </source>
</evidence>
<dbReference type="SMART" id="SM00530">
    <property type="entry name" value="HTH_XRE"/>
    <property type="match status" value="1"/>
</dbReference>
<evidence type="ECO:0000313" key="5">
    <source>
        <dbReference type="Proteomes" id="UP000281192"/>
    </source>
</evidence>
<dbReference type="EMBL" id="PJRQ01000053">
    <property type="protein sequence ID" value="PLR06349.1"/>
    <property type="molecule type" value="Genomic_DNA"/>
</dbReference>
<evidence type="ECO:0000313" key="3">
    <source>
        <dbReference type="EMBL" id="PLR06349.1"/>
    </source>
</evidence>
<dbReference type="PROSITE" id="PS50943">
    <property type="entry name" value="HTH_CROC1"/>
    <property type="match status" value="1"/>
</dbReference>
<feature type="domain" description="HTH cro/C1-type" evidence="1">
    <location>
        <begin position="11"/>
        <end position="47"/>
    </location>
</feature>
<accession>A0A2N5CKZ4</accession>
<dbReference type="Proteomes" id="UP000234483">
    <property type="component" value="Unassembled WGS sequence"/>
</dbReference>
<dbReference type="OrthoDB" id="123556at2"/>
<dbReference type="Proteomes" id="UP000281192">
    <property type="component" value="Chromosome"/>
</dbReference>
<reference evidence="2 5" key="2">
    <citation type="submission" date="2018-01" db="EMBL/GenBank/DDBJ databases">
        <title>Complete genome sequence of Caulobacter flavus RHGG3.</title>
        <authorList>
            <person name="Yang E."/>
        </authorList>
    </citation>
    <scope>NUCLEOTIDE SEQUENCE [LARGE SCALE GENOMIC DNA]</scope>
    <source>
        <strain evidence="2 5">RHGG3</strain>
    </source>
</reference>
<keyword evidence="5" id="KW-1185">Reference proteome</keyword>
<dbReference type="CDD" id="cd00093">
    <property type="entry name" value="HTH_XRE"/>
    <property type="match status" value="1"/>
</dbReference>
<dbReference type="SUPFAM" id="SSF47413">
    <property type="entry name" value="lambda repressor-like DNA-binding domains"/>
    <property type="match status" value="1"/>
</dbReference>
<reference evidence="3 4" key="1">
    <citation type="submission" date="2017-12" db="EMBL/GenBank/DDBJ databases">
        <title>The genome sequence of Caulobacter flavus CGMCC1 15093.</title>
        <authorList>
            <person name="Gao J."/>
            <person name="Mao X."/>
            <person name="Sun J."/>
        </authorList>
    </citation>
    <scope>NUCLEOTIDE SEQUENCE [LARGE SCALE GENOMIC DNA]</scope>
    <source>
        <strain evidence="3 4">CGMCC1 15093</strain>
    </source>
</reference>
<dbReference type="InterPro" id="IPR001387">
    <property type="entry name" value="Cro/C1-type_HTH"/>
</dbReference>
<dbReference type="AlphaFoldDB" id="A0A2N5CKZ4"/>
<protein>
    <submittedName>
        <fullName evidence="3">Transcriptional regulator</fullName>
    </submittedName>
</protein>
<sequence length="181" mass="19766">MIHDLPIGLALRRFRRLNAVKQGAVAELLAVSQGTVSRWESGEHEPDEAHRERIADLIAARAGEGSDAAIRRLVETSSQAVHLVCDATHQLLAVSPARLASWRIDAADYLGVSLWRFASPEIARAQEALAGAGWFERPYQRIRFETGANDSPEVPVVPGLTEWETIPLADGRVGRLTTTIG</sequence>
<dbReference type="Pfam" id="PF13560">
    <property type="entry name" value="HTH_31"/>
    <property type="match status" value="1"/>
</dbReference>
<gene>
    <name evidence="2" type="ORF">C1707_10910</name>
    <name evidence="3" type="ORF">CFHF_25790</name>
</gene>
<dbReference type="InterPro" id="IPR010982">
    <property type="entry name" value="Lambda_DNA-bd_dom_sf"/>
</dbReference>
<dbReference type="GO" id="GO:0003677">
    <property type="term" value="F:DNA binding"/>
    <property type="evidence" value="ECO:0007669"/>
    <property type="project" value="InterPro"/>
</dbReference>
<dbReference type="Gene3D" id="1.10.260.40">
    <property type="entry name" value="lambda repressor-like DNA-binding domains"/>
    <property type="match status" value="1"/>
</dbReference>
<dbReference type="EMBL" id="CP026100">
    <property type="protein sequence ID" value="AYV46736.1"/>
    <property type="molecule type" value="Genomic_DNA"/>
</dbReference>
<name>A0A2N5CKZ4_9CAUL</name>